<organism evidence="1 2">
    <name type="scientific">Aureimonas pseudogalii</name>
    <dbReference type="NCBI Taxonomy" id="1744844"/>
    <lineage>
        <taxon>Bacteria</taxon>
        <taxon>Pseudomonadati</taxon>
        <taxon>Pseudomonadota</taxon>
        <taxon>Alphaproteobacteria</taxon>
        <taxon>Hyphomicrobiales</taxon>
        <taxon>Aurantimonadaceae</taxon>
        <taxon>Aureimonas</taxon>
    </lineage>
</organism>
<protein>
    <submittedName>
        <fullName evidence="1">Uncharacterized protein</fullName>
    </submittedName>
</protein>
<dbReference type="EMBL" id="JACIEK010000012">
    <property type="protein sequence ID" value="MBB3999865.1"/>
    <property type="molecule type" value="Genomic_DNA"/>
</dbReference>
<comment type="caution">
    <text evidence="1">The sequence shown here is derived from an EMBL/GenBank/DDBJ whole genome shotgun (WGS) entry which is preliminary data.</text>
</comment>
<gene>
    <name evidence="1" type="ORF">GGR04_003735</name>
</gene>
<evidence type="ECO:0000313" key="2">
    <source>
        <dbReference type="Proteomes" id="UP000542776"/>
    </source>
</evidence>
<accession>A0A7W6MLK5</accession>
<sequence>MAHFWFLLRRHLIENGYQNTSPELLEALERAKTTTDVEDVRIVEQILANLAGDEAGAFREERLRCRLYLGALGDSGAALELAMDALGAAYRQEWHMVGDGSLPVWRSLGWLAQAATSRSRQNLAPGAAIASMLPPDDRVVSIAHDLRTRVERCLLELNAVGE</sequence>
<evidence type="ECO:0000313" key="1">
    <source>
        <dbReference type="EMBL" id="MBB3999865.1"/>
    </source>
</evidence>
<dbReference type="RefSeq" id="WP_183201368.1">
    <property type="nucleotide sequence ID" value="NZ_JACIEK010000012.1"/>
</dbReference>
<dbReference type="Proteomes" id="UP000542776">
    <property type="component" value="Unassembled WGS sequence"/>
</dbReference>
<name>A0A7W6MLK5_9HYPH</name>
<dbReference type="AlphaFoldDB" id="A0A7W6MLK5"/>
<keyword evidence="2" id="KW-1185">Reference proteome</keyword>
<reference evidence="1 2" key="1">
    <citation type="submission" date="2020-08" db="EMBL/GenBank/DDBJ databases">
        <title>Genomic Encyclopedia of Type Strains, Phase IV (KMG-IV): sequencing the most valuable type-strain genomes for metagenomic binning, comparative biology and taxonomic classification.</title>
        <authorList>
            <person name="Goeker M."/>
        </authorList>
    </citation>
    <scope>NUCLEOTIDE SEQUENCE [LARGE SCALE GENOMIC DNA]</scope>
    <source>
        <strain evidence="1 2">DSM 102238</strain>
    </source>
</reference>
<proteinExistence type="predicted"/>